<evidence type="ECO:0000313" key="4">
    <source>
        <dbReference type="EMBL" id="RVW36930.1"/>
    </source>
</evidence>
<accession>A0A438DN99</accession>
<dbReference type="EMBL" id="QGNW01001553">
    <property type="protein sequence ID" value="RVW36930.1"/>
    <property type="molecule type" value="Genomic_DNA"/>
</dbReference>
<dbReference type="GO" id="GO:0043531">
    <property type="term" value="F:ADP binding"/>
    <property type="evidence" value="ECO:0007669"/>
    <property type="project" value="InterPro"/>
</dbReference>
<gene>
    <name evidence="4" type="primary">VvCHDh000423_37</name>
    <name evidence="4" type="ORF">CK203_094928</name>
</gene>
<dbReference type="GO" id="GO:0005524">
    <property type="term" value="F:ATP binding"/>
    <property type="evidence" value="ECO:0007669"/>
    <property type="project" value="UniProtKB-KW"/>
</dbReference>
<dbReference type="Gene3D" id="3.80.10.10">
    <property type="entry name" value="Ribonuclease Inhibitor"/>
    <property type="match status" value="1"/>
</dbReference>
<dbReference type="InterPro" id="IPR027417">
    <property type="entry name" value="P-loop_NTPase"/>
</dbReference>
<dbReference type="PANTHER" id="PTHR33463">
    <property type="entry name" value="NB-ARC DOMAIN-CONTAINING PROTEIN-RELATED"/>
    <property type="match status" value="1"/>
</dbReference>
<name>A0A438DN99_VITVI</name>
<dbReference type="GO" id="GO:0006952">
    <property type="term" value="P:defense response"/>
    <property type="evidence" value="ECO:0007669"/>
    <property type="project" value="UniProtKB-KW"/>
</dbReference>
<dbReference type="InterPro" id="IPR057135">
    <property type="entry name" value="At4g27190-like_LRR"/>
</dbReference>
<dbReference type="Proteomes" id="UP000288805">
    <property type="component" value="Unassembled WGS sequence"/>
</dbReference>
<protein>
    <submittedName>
        <fullName evidence="4">Putative disease resistance protein</fullName>
    </submittedName>
</protein>
<dbReference type="AlphaFoldDB" id="A0A438DN99"/>
<dbReference type="PANTHER" id="PTHR33463:SF180">
    <property type="entry name" value="DISEASE RESISTANCE PROTEIN RPS5"/>
    <property type="match status" value="1"/>
</dbReference>
<dbReference type="InterPro" id="IPR032675">
    <property type="entry name" value="LRR_dom_sf"/>
</dbReference>
<keyword evidence="1" id="KW-0547">Nucleotide-binding</keyword>
<evidence type="ECO:0000313" key="5">
    <source>
        <dbReference type="Proteomes" id="UP000288805"/>
    </source>
</evidence>
<dbReference type="Gene3D" id="1.10.8.430">
    <property type="entry name" value="Helical domain of apoptotic protease-activating factors"/>
    <property type="match status" value="1"/>
</dbReference>
<keyword evidence="2" id="KW-0611">Plant defense</keyword>
<organism evidence="4 5">
    <name type="scientific">Vitis vinifera</name>
    <name type="common">Grape</name>
    <dbReference type="NCBI Taxonomy" id="29760"/>
    <lineage>
        <taxon>Eukaryota</taxon>
        <taxon>Viridiplantae</taxon>
        <taxon>Streptophyta</taxon>
        <taxon>Embryophyta</taxon>
        <taxon>Tracheophyta</taxon>
        <taxon>Spermatophyta</taxon>
        <taxon>Magnoliopsida</taxon>
        <taxon>eudicotyledons</taxon>
        <taxon>Gunneridae</taxon>
        <taxon>Pentapetalae</taxon>
        <taxon>rosids</taxon>
        <taxon>Vitales</taxon>
        <taxon>Vitaceae</taxon>
        <taxon>Viteae</taxon>
        <taxon>Vitis</taxon>
    </lineage>
</organism>
<evidence type="ECO:0000259" key="3">
    <source>
        <dbReference type="Pfam" id="PF23247"/>
    </source>
</evidence>
<proteinExistence type="predicted"/>
<dbReference type="InterPro" id="IPR050905">
    <property type="entry name" value="Plant_NBS-LRR"/>
</dbReference>
<reference evidence="4 5" key="1">
    <citation type="journal article" date="2018" name="PLoS Genet.">
        <title>Population sequencing reveals clonal diversity and ancestral inbreeding in the grapevine cultivar Chardonnay.</title>
        <authorList>
            <person name="Roach M.J."/>
            <person name="Johnson D.L."/>
            <person name="Bohlmann J."/>
            <person name="van Vuuren H.J."/>
            <person name="Jones S.J."/>
            <person name="Pretorius I.S."/>
            <person name="Schmidt S.A."/>
            <person name="Borneman A.R."/>
        </authorList>
    </citation>
    <scope>NUCLEOTIDE SEQUENCE [LARGE SCALE GENOMIC DNA]</scope>
    <source>
        <strain evidence="5">cv. Chardonnay</strain>
        <tissue evidence="4">Leaf</tissue>
    </source>
</reference>
<evidence type="ECO:0000256" key="2">
    <source>
        <dbReference type="ARBA" id="ARBA00022821"/>
    </source>
</evidence>
<dbReference type="SUPFAM" id="SSF52540">
    <property type="entry name" value="P-loop containing nucleoside triphosphate hydrolases"/>
    <property type="match status" value="1"/>
</dbReference>
<dbReference type="InterPro" id="IPR042197">
    <property type="entry name" value="Apaf_helical"/>
</dbReference>
<evidence type="ECO:0000256" key="1">
    <source>
        <dbReference type="ARBA" id="ARBA00022741"/>
    </source>
</evidence>
<feature type="domain" description="Disease resistance protein At4g27190-like leucine-rich repeats" evidence="3">
    <location>
        <begin position="144"/>
        <end position="220"/>
    </location>
</feature>
<comment type="caution">
    <text evidence="4">The sequence shown here is derived from an EMBL/GenBank/DDBJ whole genome shotgun (WGS) entry which is preliminary data.</text>
</comment>
<sequence length="263" mass="29059">MRVGCLTPGEAFSLFCDKVGENILNSHPDIKRLAKIVVEECKGLPLALIVIGRSMASRKLLGSGSKHYNWSVARVGVLAIHELDKYHLTYSPNCSKISHLLDAAEVHTTSKDEDMPRFEGGGAATFGVYFGCRFLNLTWLIYAPSLELLSVGDSQEMEEIIGSDECGDSEIEQQNLSVFSRLVKLTLVAVPNLKSIYKWALPFPSLKEIGVIGCPNLRKLPLNSNSATNTLKKIEGHLTWWRSWSGRMTTSSALSLRISKYGN</sequence>
<dbReference type="FunFam" id="1.10.8.430:FF:000003">
    <property type="entry name" value="Probable disease resistance protein At5g66910"/>
    <property type="match status" value="1"/>
</dbReference>
<dbReference type="Pfam" id="PF23247">
    <property type="entry name" value="LRR_RPS2"/>
    <property type="match status" value="1"/>
</dbReference>